<dbReference type="EMBL" id="CP144751">
    <property type="protein sequence ID" value="WVZ87532.1"/>
    <property type="molecule type" value="Genomic_DNA"/>
</dbReference>
<keyword evidence="3" id="KW-0472">Membrane</keyword>
<keyword evidence="5" id="KW-1185">Reference proteome</keyword>
<feature type="region of interest" description="Disordered" evidence="2">
    <location>
        <begin position="1"/>
        <end position="24"/>
    </location>
</feature>
<evidence type="ECO:0000313" key="4">
    <source>
        <dbReference type="EMBL" id="WVZ87532.1"/>
    </source>
</evidence>
<keyword evidence="3" id="KW-1133">Transmembrane helix</keyword>
<evidence type="ECO:0000256" key="2">
    <source>
        <dbReference type="SAM" id="MobiDB-lite"/>
    </source>
</evidence>
<sequence length="164" mass="18245">MRSMAGMKGSSPMGAGSGSSSAVSERDGQLPLVVCPECGDRLIQIRSKKQSSYDEIFIKCPNNVQGDPTTCGFIRSEKQYAAYLRSLDGKEGSRKRLEMDIDYIADLKQELEDLKQGVADLKQQHDRNMLELVNLKVQLLAKPYVWSMLCVGIVLGVLMTVLWK</sequence>
<proteinExistence type="predicted"/>
<reference evidence="4 5" key="1">
    <citation type="submission" date="2024-02" db="EMBL/GenBank/DDBJ databases">
        <title>High-quality chromosome-scale genome assembly of Pensacola bahiagrass (Paspalum notatum Flugge var. saurae).</title>
        <authorList>
            <person name="Vega J.M."/>
            <person name="Podio M."/>
            <person name="Orjuela J."/>
            <person name="Siena L.A."/>
            <person name="Pessino S.C."/>
            <person name="Combes M.C."/>
            <person name="Mariac C."/>
            <person name="Albertini E."/>
            <person name="Pupilli F."/>
            <person name="Ortiz J.P.A."/>
            <person name="Leblanc O."/>
        </authorList>
    </citation>
    <scope>NUCLEOTIDE SEQUENCE [LARGE SCALE GENOMIC DNA]</scope>
    <source>
        <strain evidence="4">R1</strain>
        <tissue evidence="4">Leaf</tissue>
    </source>
</reference>
<dbReference type="Proteomes" id="UP001341281">
    <property type="component" value="Chromosome 07"/>
</dbReference>
<dbReference type="AlphaFoldDB" id="A0AAQ3UC60"/>
<name>A0AAQ3UC60_PASNO</name>
<evidence type="ECO:0000256" key="1">
    <source>
        <dbReference type="SAM" id="Coils"/>
    </source>
</evidence>
<protein>
    <submittedName>
        <fullName evidence="4">Uncharacterized protein</fullName>
    </submittedName>
</protein>
<gene>
    <name evidence="4" type="ORF">U9M48_034156</name>
</gene>
<keyword evidence="1" id="KW-0175">Coiled coil</keyword>
<accession>A0AAQ3UC60</accession>
<keyword evidence="3" id="KW-0812">Transmembrane</keyword>
<feature type="compositionally biased region" description="Low complexity" evidence="2">
    <location>
        <begin position="1"/>
        <end position="23"/>
    </location>
</feature>
<evidence type="ECO:0000313" key="5">
    <source>
        <dbReference type="Proteomes" id="UP001341281"/>
    </source>
</evidence>
<evidence type="ECO:0000256" key="3">
    <source>
        <dbReference type="SAM" id="Phobius"/>
    </source>
</evidence>
<feature type="transmembrane region" description="Helical" evidence="3">
    <location>
        <begin position="144"/>
        <end position="163"/>
    </location>
</feature>
<feature type="coiled-coil region" evidence="1">
    <location>
        <begin position="104"/>
        <end position="131"/>
    </location>
</feature>
<organism evidence="4 5">
    <name type="scientific">Paspalum notatum var. saurae</name>
    <dbReference type="NCBI Taxonomy" id="547442"/>
    <lineage>
        <taxon>Eukaryota</taxon>
        <taxon>Viridiplantae</taxon>
        <taxon>Streptophyta</taxon>
        <taxon>Embryophyta</taxon>
        <taxon>Tracheophyta</taxon>
        <taxon>Spermatophyta</taxon>
        <taxon>Magnoliopsida</taxon>
        <taxon>Liliopsida</taxon>
        <taxon>Poales</taxon>
        <taxon>Poaceae</taxon>
        <taxon>PACMAD clade</taxon>
        <taxon>Panicoideae</taxon>
        <taxon>Andropogonodae</taxon>
        <taxon>Paspaleae</taxon>
        <taxon>Paspalinae</taxon>
        <taxon>Paspalum</taxon>
    </lineage>
</organism>